<organism evidence="3 4">
    <name type="scientific">Arthrobacter zhaoxinii</name>
    <dbReference type="NCBI Taxonomy" id="2964616"/>
    <lineage>
        <taxon>Bacteria</taxon>
        <taxon>Bacillati</taxon>
        <taxon>Actinomycetota</taxon>
        <taxon>Actinomycetes</taxon>
        <taxon>Micrococcales</taxon>
        <taxon>Micrococcaceae</taxon>
        <taxon>Arthrobacter</taxon>
    </lineage>
</organism>
<dbReference type="EMBL" id="CP104275">
    <property type="protein sequence ID" value="UWX98237.1"/>
    <property type="molecule type" value="Genomic_DNA"/>
</dbReference>
<evidence type="ECO:0000256" key="1">
    <source>
        <dbReference type="SAM" id="MobiDB-lite"/>
    </source>
</evidence>
<keyword evidence="4" id="KW-1185">Reference proteome</keyword>
<sequence length="167" mass="16043">MKNTLTMLSSAALILAAAGCSTGSGEGSASPSGTASAASSPASGTAGSPSPSASPVALAEDFPSTLIPVLDGAEILSSTVDRANGTLTAVLVESSDAPAAEILAFYDAKLTAQGFTAAEAAPGSPSSRDYVRTGAGDPETVNITAIAQDGGPATVTVGATVLAEKAK</sequence>
<keyword evidence="2" id="KW-0732">Signal</keyword>
<dbReference type="PROSITE" id="PS51257">
    <property type="entry name" value="PROKAR_LIPOPROTEIN"/>
    <property type="match status" value="1"/>
</dbReference>
<name>A0ABY5YTU0_9MICC</name>
<proteinExistence type="predicted"/>
<accession>A0ABY5YTU0</accession>
<feature type="compositionally biased region" description="Low complexity" evidence="1">
    <location>
        <begin position="22"/>
        <end position="55"/>
    </location>
</feature>
<feature type="signal peptide" evidence="2">
    <location>
        <begin position="1"/>
        <end position="23"/>
    </location>
</feature>
<reference evidence="3" key="1">
    <citation type="submission" date="2022-09" db="EMBL/GenBank/DDBJ databases">
        <title>Novel species in genus Arthrobacter.</title>
        <authorList>
            <person name="Liu Y."/>
        </authorList>
    </citation>
    <scope>NUCLEOTIDE SEQUENCE</scope>
    <source>
        <strain evidence="3">Zg-Y815</strain>
    </source>
</reference>
<dbReference type="Proteomes" id="UP001059859">
    <property type="component" value="Chromosome"/>
</dbReference>
<evidence type="ECO:0000256" key="2">
    <source>
        <dbReference type="SAM" id="SignalP"/>
    </source>
</evidence>
<gene>
    <name evidence="3" type="ORF">N2K95_06180</name>
</gene>
<feature type="region of interest" description="Disordered" evidence="1">
    <location>
        <begin position="22"/>
        <end position="57"/>
    </location>
</feature>
<evidence type="ECO:0000313" key="3">
    <source>
        <dbReference type="EMBL" id="UWX98237.1"/>
    </source>
</evidence>
<evidence type="ECO:0000313" key="4">
    <source>
        <dbReference type="Proteomes" id="UP001059859"/>
    </source>
</evidence>
<feature type="chain" id="PRO_5045268145" description="Lipoprotein" evidence="2">
    <location>
        <begin position="24"/>
        <end position="167"/>
    </location>
</feature>
<protein>
    <recommendedName>
        <fullName evidence="5">Lipoprotein</fullName>
    </recommendedName>
</protein>
<evidence type="ECO:0008006" key="5">
    <source>
        <dbReference type="Google" id="ProtNLM"/>
    </source>
</evidence>
<dbReference type="RefSeq" id="WP_260653352.1">
    <property type="nucleotide sequence ID" value="NZ_CP104275.1"/>
</dbReference>